<accession>A0A5B7WTE0</accession>
<feature type="compositionally biased region" description="Acidic residues" evidence="1">
    <location>
        <begin position="66"/>
        <end position="83"/>
    </location>
</feature>
<proteinExistence type="predicted"/>
<organism evidence="2 3">
    <name type="scientific">Glutamicibacter creatinolyticus</name>
    <dbReference type="NCBI Taxonomy" id="162496"/>
    <lineage>
        <taxon>Bacteria</taxon>
        <taxon>Bacillati</taxon>
        <taxon>Actinomycetota</taxon>
        <taxon>Actinomycetes</taxon>
        <taxon>Micrococcales</taxon>
        <taxon>Micrococcaceae</taxon>
        <taxon>Glutamicibacter</taxon>
    </lineage>
</organism>
<keyword evidence="3" id="KW-1185">Reference proteome</keyword>
<reference evidence="2 3" key="1">
    <citation type="submission" date="2018-12" db="EMBL/GenBank/DDBJ databases">
        <title>Complete Genome Sequence of Glutamicibacter creatinolyticus strain LGCM259,isolated from an abscess of a 12-year-old mare in Italy.</title>
        <authorList>
            <person name="Santos R.G."/>
            <person name="Silva A.L."/>
            <person name="Seyffert N."/>
            <person name="Castro T.L.P."/>
            <person name="Attili A.R."/>
            <person name="Rifici C."/>
            <person name="Mazzullo G."/>
            <person name="Brenig B."/>
            <person name="Venanzi F."/>
            <person name="Azevedo V."/>
        </authorList>
    </citation>
    <scope>NUCLEOTIDE SEQUENCE [LARGE SCALE GENOMIC DNA]</scope>
    <source>
        <strain evidence="2 3">LGCM 259</strain>
    </source>
</reference>
<dbReference type="AlphaFoldDB" id="A0A5B7WTE0"/>
<dbReference type="KEGG" id="gcr:GcLGCM259_0528"/>
<evidence type="ECO:0000313" key="2">
    <source>
        <dbReference type="EMBL" id="QCY46293.1"/>
    </source>
</evidence>
<evidence type="ECO:0000256" key="1">
    <source>
        <dbReference type="SAM" id="MobiDB-lite"/>
    </source>
</evidence>
<evidence type="ECO:0000313" key="3">
    <source>
        <dbReference type="Proteomes" id="UP000307000"/>
    </source>
</evidence>
<sequence>MSALRHAAEILEQHPTQDFYAIALHGVSSEESESIDMPLLALNSIQALERDRLTETRELLVARGEDLDEDEEYEDRADADDYSGVEPGDRETEDDSTDGHGAEDEDHDGQDLDDVLQALEADLEADDDDGFYSDKWEPTEWHWSSIGLVEEVAAEIWSDALATQAQREGWSETIRAYYRTMVRVAIGLRDALNERTKLDLVTYVADDDHAETLLKLCLTPEQLSEHFPDIVQDQTLSETS</sequence>
<name>A0A5B7WTE0_9MICC</name>
<gene>
    <name evidence="2" type="ORF">GcLGCM259_0528</name>
</gene>
<protein>
    <submittedName>
        <fullName evidence="2">Uncharacterized protein</fullName>
    </submittedName>
</protein>
<dbReference type="EMBL" id="CP034412">
    <property type="protein sequence ID" value="QCY46293.1"/>
    <property type="molecule type" value="Genomic_DNA"/>
</dbReference>
<dbReference type="RefSeq" id="WP_138925683.1">
    <property type="nucleotide sequence ID" value="NZ_CP034412.1"/>
</dbReference>
<dbReference type="Proteomes" id="UP000307000">
    <property type="component" value="Chromosome"/>
</dbReference>
<feature type="region of interest" description="Disordered" evidence="1">
    <location>
        <begin position="63"/>
        <end position="110"/>
    </location>
</feature>